<dbReference type="PRINTS" id="PR00080">
    <property type="entry name" value="SDRFAMILY"/>
</dbReference>
<evidence type="ECO:0000313" key="4">
    <source>
        <dbReference type="EMBL" id="CEM37700.1"/>
    </source>
</evidence>
<comment type="similarity">
    <text evidence="2">Belongs to the short-chain dehydrogenases/reductases (SDR) family.</text>
</comment>
<dbReference type="VEuPathDB" id="CryptoDB:Cvel_5580"/>
<dbReference type="GO" id="GO:0016491">
    <property type="term" value="F:oxidoreductase activity"/>
    <property type="evidence" value="ECO:0007669"/>
    <property type="project" value="UniProtKB-KW"/>
</dbReference>
<dbReference type="PANTHER" id="PTHR43157:SF31">
    <property type="entry name" value="PHOSPHATIDYLINOSITOL-GLYCAN BIOSYNTHESIS CLASS F PROTEIN"/>
    <property type="match status" value="1"/>
</dbReference>
<reference evidence="4" key="1">
    <citation type="submission" date="2014-11" db="EMBL/GenBank/DDBJ databases">
        <authorList>
            <person name="Otto D Thomas"/>
            <person name="Naeem Raeece"/>
        </authorList>
    </citation>
    <scope>NUCLEOTIDE SEQUENCE</scope>
</reference>
<dbReference type="EMBL" id="CDMZ01001798">
    <property type="protein sequence ID" value="CEM37700.1"/>
    <property type="molecule type" value="Genomic_DNA"/>
</dbReference>
<dbReference type="CDD" id="cd05327">
    <property type="entry name" value="retinol-DH_like_SDR_c_like"/>
    <property type="match status" value="1"/>
</dbReference>
<dbReference type="SUPFAM" id="SSF51735">
    <property type="entry name" value="NAD(P)-binding Rossmann-fold domains"/>
    <property type="match status" value="1"/>
</dbReference>
<dbReference type="PANTHER" id="PTHR43157">
    <property type="entry name" value="PHOSPHATIDYLINOSITOL-GLYCAN BIOSYNTHESIS CLASS F PROTEIN-RELATED"/>
    <property type="match status" value="1"/>
</dbReference>
<sequence length="389" mass="41940">MRVQECLLVFALVGQASGFSISGASPSPSRLSRLSSLEAIPQDPKNPPPEINRRKLYAQAVGLGALTAGKIILDGPKYKETPDLSGKNIVITGGNTGLGLASAKQLAGYGANILIASRSPEKGQAAVEEVKESLKDKEEGKKGNIDTLQLDLADLKSIKEFASALRQKFGKDFPLDVLMNNAGVMAIPQREETADGFEKQLGINHLGHFLLTSLLLENVAKASKGRVVNVSSRAHELASPDWLEDLQLTKEGAYDPWKAYGRSKLANILFTRELDRRLRAANSDIVTLACHPGLVRTELGRYFFNGDNLGPLAIGLVPFLPIGIYASRSPERGAQTQIFCSADDRVLSESGDYFANCKVNPGSDASRDFESAAKLWKESVRLTGASFAV</sequence>
<dbReference type="AlphaFoldDB" id="A0A0G4H233"/>
<dbReference type="PhylomeDB" id="A0A0G4H233"/>
<accession>A0A0G4H233</accession>
<feature type="signal peptide" evidence="3">
    <location>
        <begin position="1"/>
        <end position="18"/>
    </location>
</feature>
<feature type="chain" id="PRO_5005191315" evidence="3">
    <location>
        <begin position="19"/>
        <end position="389"/>
    </location>
</feature>
<organism evidence="4">
    <name type="scientific">Chromera velia CCMP2878</name>
    <dbReference type="NCBI Taxonomy" id="1169474"/>
    <lineage>
        <taxon>Eukaryota</taxon>
        <taxon>Sar</taxon>
        <taxon>Alveolata</taxon>
        <taxon>Colpodellida</taxon>
        <taxon>Chromeraceae</taxon>
        <taxon>Chromera</taxon>
    </lineage>
</organism>
<proteinExistence type="inferred from homology"/>
<dbReference type="InterPro" id="IPR036291">
    <property type="entry name" value="NAD(P)-bd_dom_sf"/>
</dbReference>
<dbReference type="PRINTS" id="PR00081">
    <property type="entry name" value="GDHRDH"/>
</dbReference>
<keyword evidence="1" id="KW-0560">Oxidoreductase</keyword>
<keyword evidence="3" id="KW-0732">Signal</keyword>
<evidence type="ECO:0000256" key="3">
    <source>
        <dbReference type="SAM" id="SignalP"/>
    </source>
</evidence>
<evidence type="ECO:0000256" key="1">
    <source>
        <dbReference type="ARBA" id="ARBA00023002"/>
    </source>
</evidence>
<evidence type="ECO:0000256" key="2">
    <source>
        <dbReference type="RuleBase" id="RU000363"/>
    </source>
</evidence>
<protein>
    <submittedName>
        <fullName evidence="4">Uncharacterized protein</fullName>
    </submittedName>
</protein>
<dbReference type="Gene3D" id="3.40.50.720">
    <property type="entry name" value="NAD(P)-binding Rossmann-like Domain"/>
    <property type="match status" value="1"/>
</dbReference>
<gene>
    <name evidence="4" type="ORF">Cvel_5580</name>
</gene>
<name>A0A0G4H233_9ALVE</name>
<dbReference type="InterPro" id="IPR002347">
    <property type="entry name" value="SDR_fam"/>
</dbReference>
<dbReference type="Pfam" id="PF00106">
    <property type="entry name" value="adh_short"/>
    <property type="match status" value="1"/>
</dbReference>